<dbReference type="InterPro" id="IPR050654">
    <property type="entry name" value="AChE-related_enzymes"/>
</dbReference>
<dbReference type="InterPro" id="IPR029058">
    <property type="entry name" value="AB_hydrolase_fold"/>
</dbReference>
<proteinExistence type="predicted"/>
<reference evidence="3 4" key="1">
    <citation type="submission" date="2022-01" db="EMBL/GenBank/DDBJ databases">
        <title>Identification and Characterization of Corynebacterium sp.</title>
        <authorList>
            <person name="Luo Q."/>
            <person name="Qu P."/>
            <person name="Chen Q."/>
        </authorList>
    </citation>
    <scope>NUCLEOTIDE SEQUENCE [LARGE SCALE GENOMIC DNA]</scope>
    <source>
        <strain evidence="3 4">MC-12</strain>
    </source>
</reference>
<evidence type="ECO:0000256" key="1">
    <source>
        <dbReference type="ARBA" id="ARBA00022801"/>
    </source>
</evidence>
<dbReference type="Pfam" id="PF00135">
    <property type="entry name" value="COesterase"/>
    <property type="match status" value="1"/>
</dbReference>
<evidence type="ECO:0000313" key="3">
    <source>
        <dbReference type="EMBL" id="MCF6774260.1"/>
    </source>
</evidence>
<name>A0ABS9HMJ9_9CORY</name>
<accession>A0ABS9HMJ9</accession>
<keyword evidence="1" id="KW-0378">Hydrolase</keyword>
<feature type="domain" description="Carboxylesterase type B" evidence="2">
    <location>
        <begin position="24"/>
        <end position="476"/>
    </location>
</feature>
<dbReference type="InterPro" id="IPR002018">
    <property type="entry name" value="CarbesteraseB"/>
</dbReference>
<dbReference type="Proteomes" id="UP001200604">
    <property type="component" value="Unassembled WGS sequence"/>
</dbReference>
<dbReference type="Gene3D" id="3.40.50.1820">
    <property type="entry name" value="alpha/beta hydrolase"/>
    <property type="match status" value="1"/>
</dbReference>
<dbReference type="PANTHER" id="PTHR43918">
    <property type="entry name" value="ACETYLCHOLINESTERASE"/>
    <property type="match status" value="1"/>
</dbReference>
<evidence type="ECO:0000259" key="2">
    <source>
        <dbReference type="Pfam" id="PF00135"/>
    </source>
</evidence>
<protein>
    <submittedName>
        <fullName evidence="3">Carboxylesterase family protein</fullName>
    </submittedName>
</protein>
<comment type="caution">
    <text evidence="3">The sequence shown here is derived from an EMBL/GenBank/DDBJ whole genome shotgun (WGS) entry which is preliminary data.</text>
</comment>
<organism evidence="3 4">
    <name type="scientific">Corynebacterium parakroppenstedtii</name>
    <dbReference type="NCBI Taxonomy" id="2828363"/>
    <lineage>
        <taxon>Bacteria</taxon>
        <taxon>Bacillati</taxon>
        <taxon>Actinomycetota</taxon>
        <taxon>Actinomycetes</taxon>
        <taxon>Mycobacteriales</taxon>
        <taxon>Corynebacteriaceae</taxon>
        <taxon>Corynebacterium</taxon>
    </lineage>
</organism>
<dbReference type="RefSeq" id="WP_046203242.1">
    <property type="nucleotide sequence ID" value="NZ_JAGSNY010000002.1"/>
</dbReference>
<gene>
    <name evidence="3" type="ORF">L3H44_07545</name>
</gene>
<dbReference type="GeneID" id="92727841"/>
<dbReference type="EMBL" id="JAKJKU010000003">
    <property type="protein sequence ID" value="MCF6774260.1"/>
    <property type="molecule type" value="Genomic_DNA"/>
</dbReference>
<evidence type="ECO:0000313" key="4">
    <source>
        <dbReference type="Proteomes" id="UP001200604"/>
    </source>
</evidence>
<dbReference type="PANTHER" id="PTHR43918:SF4">
    <property type="entry name" value="CARBOXYLIC ESTER HYDROLASE"/>
    <property type="match status" value="1"/>
</dbReference>
<keyword evidence="4" id="KW-1185">Reference proteome</keyword>
<dbReference type="SUPFAM" id="SSF53474">
    <property type="entry name" value="alpha/beta-Hydrolases"/>
    <property type="match status" value="1"/>
</dbReference>
<sequence length="520" mass="56588">MSIPVNDSSHRASPHKWAFRDNWTVKTTTGPVVGHAETGVAAFRGIPYAEPPTGDLRFRRARPKEPWSTPLLATQSGSPCIQIRNADHGVIGSENCLWLDVVVPRDPSSRSAVDPTARRPVVVFFHGGSNAFGSAAKRLYSAQYLATALDAVVVAVNYRIGVAGGLSLSYGTPQPDLPADRFDTNTQLSDAVMAVTWIRDNAEVFGGDPHRIIAMGQSSGGGLVASLTAVPQLEKVIAGVIMLSPPLAMVHHPDLAALWANRLFDRCDNPLTVDSRTIGALSGALLQENVKNVEFGGPFAPVIDGDLLPRHPLEITPTAPGVGGKVPLLIGTVSHEYYFMRLRRVTTATQRHRAQRFAESIGPDAADVFRQMYRNGQSRTECADLFGDCLFWAPSIALAERWSPSNVWMYRLDASTPFFKALGLGATHTWDLPLLFGRYDSGIASKAFTIGGLDRIKATTAAMQRRWRDFIHDGAPGFTPYSDDRSTHIFGDDGETTVNDPRHDMREAWSSVDFANVGSK</sequence>